<gene>
    <name evidence="3" type="ORF">QBZ16_003811</name>
</gene>
<sequence>MDPAEVGTPVARTGGRSFSETDETIKPADGTPSSPPSVRESETDSSGSSLAAVDVSPRTSAARCLELFEELPQNDQEEAHESLSEGPKALAEIDIPAQVEDDTEISPSLASLVVGESASEVAKRSLLSFYATLESQQAPHEFSFAKPRATSGSTKPVRATRVSRGATVVAGLVLLAFVAGAALTLASPASTTLFPRALLPSLRAWPGKSVPWRSWVELGQHRISAQATALRTTLSEWTRASVALTEGWGQAAALQASRERVMLESALSGARAVAERFTARMRALAETMHAIPSAIRAPAAQRAPPSAPRRLLGLLGSAPSALPARLQERSKVLLQSLEKAVTGGARERAAAKRRPELDAAEEAWQFHDPMVPPSAQAALAGVLGVPPPVAATEKSQEKTLLAADHEAVAQSVAATGESAIPSLALPHVALIGAVLASVTGVLLRRALGRPAVPEPSLLEAEPQNDAAHELGRRNLHLHTPCVGGRSRAIAALESSPAASETASGMTAQRTRSLVAQADSGFTPSVRTRSMARRTTVSSS</sequence>
<accession>A0AAD9MLD4</accession>
<reference evidence="3" key="1">
    <citation type="submission" date="2021-01" db="EMBL/GenBank/DDBJ databases">
        <authorList>
            <person name="Eckstrom K.M.E."/>
        </authorList>
    </citation>
    <scope>NUCLEOTIDE SEQUENCE</scope>
    <source>
        <strain evidence="3">UVCC 0001</strain>
    </source>
</reference>
<dbReference type="AlphaFoldDB" id="A0AAD9MLD4"/>
<comment type="caution">
    <text evidence="3">The sequence shown here is derived from an EMBL/GenBank/DDBJ whole genome shotgun (WGS) entry which is preliminary data.</text>
</comment>
<feature type="transmembrane region" description="Helical" evidence="2">
    <location>
        <begin position="165"/>
        <end position="186"/>
    </location>
</feature>
<organism evidence="3 4">
    <name type="scientific">Prototheca wickerhamii</name>
    <dbReference type="NCBI Taxonomy" id="3111"/>
    <lineage>
        <taxon>Eukaryota</taxon>
        <taxon>Viridiplantae</taxon>
        <taxon>Chlorophyta</taxon>
        <taxon>core chlorophytes</taxon>
        <taxon>Trebouxiophyceae</taxon>
        <taxon>Chlorellales</taxon>
        <taxon>Chlorellaceae</taxon>
        <taxon>Prototheca</taxon>
    </lineage>
</organism>
<evidence type="ECO:0000256" key="1">
    <source>
        <dbReference type="SAM" id="MobiDB-lite"/>
    </source>
</evidence>
<keyword evidence="2" id="KW-1133">Transmembrane helix</keyword>
<name>A0AAD9MLD4_PROWI</name>
<dbReference type="EMBL" id="JASFZW010000005">
    <property type="protein sequence ID" value="KAK2077943.1"/>
    <property type="molecule type" value="Genomic_DNA"/>
</dbReference>
<evidence type="ECO:0000256" key="2">
    <source>
        <dbReference type="SAM" id="Phobius"/>
    </source>
</evidence>
<evidence type="ECO:0000313" key="3">
    <source>
        <dbReference type="EMBL" id="KAK2077943.1"/>
    </source>
</evidence>
<protein>
    <submittedName>
        <fullName evidence="3">Uncharacterized protein</fullName>
    </submittedName>
</protein>
<keyword evidence="4" id="KW-1185">Reference proteome</keyword>
<proteinExistence type="predicted"/>
<feature type="region of interest" description="Disordered" evidence="1">
    <location>
        <begin position="1"/>
        <end position="55"/>
    </location>
</feature>
<keyword evidence="2" id="KW-0472">Membrane</keyword>
<keyword evidence="2" id="KW-0812">Transmembrane</keyword>
<dbReference type="Proteomes" id="UP001255856">
    <property type="component" value="Unassembled WGS sequence"/>
</dbReference>
<evidence type="ECO:0000313" key="4">
    <source>
        <dbReference type="Proteomes" id="UP001255856"/>
    </source>
</evidence>